<evidence type="ECO:0000259" key="2">
    <source>
        <dbReference type="Pfam" id="PF14291"/>
    </source>
</evidence>
<comment type="caution">
    <text evidence="3">The sequence shown here is derived from an EMBL/GenBank/DDBJ whole genome shotgun (WGS) entry which is preliminary data.</text>
</comment>
<dbReference type="Proteomes" id="UP001159405">
    <property type="component" value="Unassembled WGS sequence"/>
</dbReference>
<feature type="domain" description="DUF4371" evidence="2">
    <location>
        <begin position="3"/>
        <end position="133"/>
    </location>
</feature>
<dbReference type="PANTHER" id="PTHR46289">
    <property type="entry name" value="52 KDA REPRESSOR OF THE INHIBITOR OF THE PROTEIN KINASE-LIKE PROTEIN-RELATED"/>
    <property type="match status" value="1"/>
</dbReference>
<dbReference type="InterPro" id="IPR025398">
    <property type="entry name" value="DUF4371"/>
</dbReference>
<dbReference type="SUPFAM" id="SSF53098">
    <property type="entry name" value="Ribonuclease H-like"/>
    <property type="match status" value="1"/>
</dbReference>
<reference evidence="3 4" key="1">
    <citation type="submission" date="2022-05" db="EMBL/GenBank/DDBJ databases">
        <authorList>
            <consortium name="Genoscope - CEA"/>
            <person name="William W."/>
        </authorList>
    </citation>
    <scope>NUCLEOTIDE SEQUENCE [LARGE SCALE GENOMIC DNA]</scope>
</reference>
<accession>A0ABN8PYU3</accession>
<sequence length="453" mass="51713">MILKCTIEVLVTMEKHNIAIRGHQEEDSNFMAMLSVLAKENSVLRDHLENAPRISKYTSPDIQNEIIFFSAKQILDGIIDNCKRSVIYALIADESTDVTNKEQISVCIRFGSTKEDGKHFIREEFLTFVHADKGTNAEELTTKFLETIQSVIIDTLDQLSEEGHCKARALHASILKWDFIITLVVLQHIFEYTNKLSVYLQLSNQMISYPDLNLIQASEEAKTCSSVLNAKRNDDAVWEALMEKSIEIASDYGIDPSSPRTAGRQQHRNNVPANTPSAYWKRAMYLPFLDHLVTEINEKLVVPLPGFQAQLLIPGKLGQLTEEKLKSIYEHYGGDMAIDLEEFKLEVDRWRHRWSIIEPTDPLPQTLVETLDAFYPAIYVAVKTLLTYPVLACAAERSFSLMKRLKTLLRNTMTDDHLSSLAILHIHKEKEINVESVLDQFAQHKERRLALCL</sequence>
<feature type="domain" description="HAT C-terminal dimerisation" evidence="1">
    <location>
        <begin position="370"/>
        <end position="428"/>
    </location>
</feature>
<evidence type="ECO:0000259" key="1">
    <source>
        <dbReference type="Pfam" id="PF05699"/>
    </source>
</evidence>
<name>A0ABN8PYU3_9CNID</name>
<dbReference type="InterPro" id="IPR008906">
    <property type="entry name" value="HATC_C_dom"/>
</dbReference>
<dbReference type="Pfam" id="PF14291">
    <property type="entry name" value="DUF4371"/>
    <property type="match status" value="1"/>
</dbReference>
<proteinExistence type="predicted"/>
<keyword evidence="4" id="KW-1185">Reference proteome</keyword>
<gene>
    <name evidence="3" type="ORF">PLOB_00048637</name>
</gene>
<organism evidence="3 4">
    <name type="scientific">Porites lobata</name>
    <dbReference type="NCBI Taxonomy" id="104759"/>
    <lineage>
        <taxon>Eukaryota</taxon>
        <taxon>Metazoa</taxon>
        <taxon>Cnidaria</taxon>
        <taxon>Anthozoa</taxon>
        <taxon>Hexacorallia</taxon>
        <taxon>Scleractinia</taxon>
        <taxon>Fungiina</taxon>
        <taxon>Poritidae</taxon>
        <taxon>Porites</taxon>
    </lineage>
</organism>
<dbReference type="InterPro" id="IPR052958">
    <property type="entry name" value="IFN-induced_PKR_regulator"/>
</dbReference>
<dbReference type="PANTHER" id="PTHR46289:SF17">
    <property type="entry name" value="HAT C-TERMINAL DIMERISATION DOMAIN-CONTAINING PROTEIN"/>
    <property type="match status" value="1"/>
</dbReference>
<evidence type="ECO:0000313" key="4">
    <source>
        <dbReference type="Proteomes" id="UP001159405"/>
    </source>
</evidence>
<evidence type="ECO:0000313" key="3">
    <source>
        <dbReference type="EMBL" id="CAH3151528.1"/>
    </source>
</evidence>
<protein>
    <submittedName>
        <fullName evidence="3">Uncharacterized protein</fullName>
    </submittedName>
</protein>
<dbReference type="Pfam" id="PF05699">
    <property type="entry name" value="Dimer_Tnp_hAT"/>
    <property type="match status" value="1"/>
</dbReference>
<dbReference type="EMBL" id="CALNXK010000091">
    <property type="protein sequence ID" value="CAH3151528.1"/>
    <property type="molecule type" value="Genomic_DNA"/>
</dbReference>
<dbReference type="InterPro" id="IPR012337">
    <property type="entry name" value="RNaseH-like_sf"/>
</dbReference>